<evidence type="ECO:0000313" key="2">
    <source>
        <dbReference type="EMBL" id="SDQ82404.1"/>
    </source>
</evidence>
<accession>A0A1H1E0Y9</accession>
<name>A0A1H1E0Y9_9ACTN</name>
<dbReference type="STRING" id="47312.SAMN04489765_1985"/>
<organism evidence="2 3">
    <name type="scientific">Tsukamurella pulmonis</name>
    <dbReference type="NCBI Taxonomy" id="47312"/>
    <lineage>
        <taxon>Bacteria</taxon>
        <taxon>Bacillati</taxon>
        <taxon>Actinomycetota</taxon>
        <taxon>Actinomycetes</taxon>
        <taxon>Mycobacteriales</taxon>
        <taxon>Tsukamurellaceae</taxon>
        <taxon>Tsukamurella</taxon>
    </lineage>
</organism>
<dbReference type="AlphaFoldDB" id="A0A1H1E0Y9"/>
<reference evidence="3" key="1">
    <citation type="submission" date="2016-10" db="EMBL/GenBank/DDBJ databases">
        <authorList>
            <person name="Varghese N."/>
            <person name="Submissions S."/>
        </authorList>
    </citation>
    <scope>NUCLEOTIDE SEQUENCE [LARGE SCALE GENOMIC DNA]</scope>
    <source>
        <strain evidence="3">DSM 44142</strain>
    </source>
</reference>
<feature type="region of interest" description="Disordered" evidence="1">
    <location>
        <begin position="52"/>
        <end position="92"/>
    </location>
</feature>
<protein>
    <submittedName>
        <fullName evidence="2">Uncharacterized protein</fullName>
    </submittedName>
</protein>
<dbReference type="EMBL" id="FNLF01000002">
    <property type="protein sequence ID" value="SDQ82404.1"/>
    <property type="molecule type" value="Genomic_DNA"/>
</dbReference>
<gene>
    <name evidence="2" type="ORF">SAMN04489765_1985</name>
</gene>
<keyword evidence="3" id="KW-1185">Reference proteome</keyword>
<evidence type="ECO:0000313" key="3">
    <source>
        <dbReference type="Proteomes" id="UP000183053"/>
    </source>
</evidence>
<feature type="compositionally biased region" description="Basic residues" evidence="1">
    <location>
        <begin position="75"/>
        <end position="85"/>
    </location>
</feature>
<proteinExistence type="predicted"/>
<evidence type="ECO:0000256" key="1">
    <source>
        <dbReference type="SAM" id="MobiDB-lite"/>
    </source>
</evidence>
<dbReference type="Proteomes" id="UP000183053">
    <property type="component" value="Unassembled WGS sequence"/>
</dbReference>
<sequence>MNGPARGSLTVRVVPAVPSHAADRVRVLSVERCRAHLAGDPSAGARIVENRPARGYRRPPPGLRVGAPAAPPVPRRTRSWWRRAPRPSPGPSPAELLWRAATAEHDRVLGAYLPYESDPAVILAYPAVSDVTEQPTADFHDALGRAQALRTESGPTGTEHAQQYHRAVTETARRWAVCEDHGRRTGHARLTAPDAADLDRAVRLLRHAVGAATEAERIAYLDRARDLVDDIAGRATVRLGPGARRQLGEFAVAALPGPGSGGDQREARGAP</sequence>